<evidence type="ECO:0000313" key="11">
    <source>
        <dbReference type="EMBL" id="EAR94873.2"/>
    </source>
</evidence>
<dbReference type="PROSITE" id="PS50088">
    <property type="entry name" value="ANK_REPEAT"/>
    <property type="match status" value="2"/>
</dbReference>
<dbReference type="KEGG" id="tet:TTHERM_00717990"/>
<dbReference type="eggNOG" id="KOG1311">
    <property type="taxonomic scope" value="Eukaryota"/>
</dbReference>
<dbReference type="Proteomes" id="UP000009168">
    <property type="component" value="Unassembled WGS sequence"/>
</dbReference>
<keyword evidence="4 8" id="KW-1133">Transmembrane helix</keyword>
<organism evidence="11 12">
    <name type="scientific">Tetrahymena thermophila (strain SB210)</name>
    <dbReference type="NCBI Taxonomy" id="312017"/>
    <lineage>
        <taxon>Eukaryota</taxon>
        <taxon>Sar</taxon>
        <taxon>Alveolata</taxon>
        <taxon>Ciliophora</taxon>
        <taxon>Intramacronucleata</taxon>
        <taxon>Oligohymenophorea</taxon>
        <taxon>Hymenostomatida</taxon>
        <taxon>Tetrahymenina</taxon>
        <taxon>Tetrahymenidae</taxon>
        <taxon>Tetrahymena</taxon>
    </lineage>
</organism>
<dbReference type="InParanoid" id="Q23E80"/>
<dbReference type="HOGENOM" id="CLU_010493_0_0_1"/>
<sequence length="710" mass="81725">MERIDENGANSEGDMNSSQFFQSSQEDKFENFNFNQTDLTKYSAQQQLNLANQFFNNNQFENLEKLLNQNQNLDITTLVDRKNYTLAHKIVLNQNITYLVKITDYVKKFFKCNRLQEADVKQNLANWFNIKTEGGFTALHFASYRGDLKIIQFLINNGADIQARNSKGLNSVHIAAQGDQPISIRYFQKIGLNALDLDYKQGNPLHWACFLGNENAINYLTSYSEIDINQPDSQGLSPLHLAVISGNAKAVKRLLLKGANRNLIDKKDKTPGQLAQQEGYENIANMIDNDDGFEEYCNIRQPFRPIDKNLKQVIIFYVLFLFVQSLFATFYIPCLDEQFIQFSIWASLSCITLIMQIIVWNVNPGEVTGINNKETLVIQRQIQNLNQFSCVSSSATESLNKYSIRQNGYNKLTSAQNHEQGENLDSIIESKKPQSVRILDESKGQLEEPLLAQNQIIQKDELILLLKSHPIETICLDCQIIRPLRSKHCEICKKCIKVYDHHCPWVNNCVGANNYKYFISFIILLWLNKLTLLVLTFLHLLTQYDDEDTFILNWFKNLSENTLHSLLITKYVAAALIVAITLPFFCMLSVLCFVQINNLFLNQTTYERYNAKAKGETFRESSSLTSSKEPNNNIDSEMFGSNMKEQSQQQQYQSTSTKTKTPKKINTKYSLRNALQMCCINQKNSQLDFDKKQIIKQAIIQEQYDEPNQQ</sequence>
<dbReference type="OrthoDB" id="331948at2759"/>
<protein>
    <recommendedName>
        <fullName evidence="8">Palmitoyltransferase</fullName>
        <ecNumber evidence="8">2.3.1.225</ecNumber>
    </recommendedName>
</protein>
<dbReference type="PANTHER" id="PTHR24161:SF85">
    <property type="entry name" value="PALMITOYLTRANSFERASE HIP14"/>
    <property type="match status" value="1"/>
</dbReference>
<keyword evidence="8" id="KW-0012">Acyltransferase</keyword>
<dbReference type="PANTHER" id="PTHR24161">
    <property type="entry name" value="ANK_REP_REGION DOMAIN-CONTAINING PROTEIN-RELATED"/>
    <property type="match status" value="1"/>
</dbReference>
<keyword evidence="5 7" id="KW-0040">ANK repeat</keyword>
<accession>Q23E80</accession>
<dbReference type="eggNOG" id="KOG4498">
    <property type="taxonomic scope" value="Eukaryota"/>
</dbReference>
<dbReference type="EMBL" id="GG662649">
    <property type="protein sequence ID" value="EAR94873.2"/>
    <property type="molecule type" value="Genomic_DNA"/>
</dbReference>
<dbReference type="Pfam" id="PF00023">
    <property type="entry name" value="Ank"/>
    <property type="match status" value="1"/>
</dbReference>
<feature type="repeat" description="ANK" evidence="7">
    <location>
        <begin position="134"/>
        <end position="166"/>
    </location>
</feature>
<evidence type="ECO:0000256" key="2">
    <source>
        <dbReference type="ARBA" id="ARBA00022692"/>
    </source>
</evidence>
<dbReference type="PROSITE" id="PS50297">
    <property type="entry name" value="ANK_REP_REGION"/>
    <property type="match status" value="2"/>
</dbReference>
<dbReference type="InterPro" id="IPR002110">
    <property type="entry name" value="Ankyrin_rpt"/>
</dbReference>
<keyword evidence="3" id="KW-0677">Repeat</keyword>
<feature type="transmembrane region" description="Helical" evidence="8">
    <location>
        <begin position="517"/>
        <end position="541"/>
    </location>
</feature>
<dbReference type="EC" id="2.3.1.225" evidence="8"/>
<evidence type="ECO:0000256" key="1">
    <source>
        <dbReference type="ARBA" id="ARBA00004141"/>
    </source>
</evidence>
<keyword evidence="6 8" id="KW-0472">Membrane</keyword>
<gene>
    <name evidence="11" type="ORF">TTHERM_00717990</name>
</gene>
<feature type="repeat" description="ANK" evidence="7">
    <location>
        <begin position="234"/>
        <end position="266"/>
    </location>
</feature>
<dbReference type="SUPFAM" id="SSF48403">
    <property type="entry name" value="Ankyrin repeat"/>
    <property type="match status" value="1"/>
</dbReference>
<dbReference type="AlphaFoldDB" id="Q23E80"/>
<evidence type="ECO:0000313" key="12">
    <source>
        <dbReference type="Proteomes" id="UP000009168"/>
    </source>
</evidence>
<dbReference type="Pfam" id="PF01529">
    <property type="entry name" value="DHHC"/>
    <property type="match status" value="1"/>
</dbReference>
<comment type="subcellular location">
    <subcellularLocation>
        <location evidence="1">Membrane</location>
        <topology evidence="1">Multi-pass membrane protein</topology>
    </subcellularLocation>
</comment>
<evidence type="ECO:0000256" key="7">
    <source>
        <dbReference type="PROSITE-ProRule" id="PRU00023"/>
    </source>
</evidence>
<keyword evidence="2 8" id="KW-0812">Transmembrane</keyword>
<evidence type="ECO:0000256" key="6">
    <source>
        <dbReference type="ARBA" id="ARBA00023136"/>
    </source>
</evidence>
<evidence type="ECO:0000256" key="5">
    <source>
        <dbReference type="ARBA" id="ARBA00023043"/>
    </source>
</evidence>
<evidence type="ECO:0000259" key="10">
    <source>
        <dbReference type="Pfam" id="PF01529"/>
    </source>
</evidence>
<reference evidence="12" key="1">
    <citation type="journal article" date="2006" name="PLoS Biol.">
        <title>Macronuclear genome sequence of the ciliate Tetrahymena thermophila, a model eukaryote.</title>
        <authorList>
            <person name="Eisen J.A."/>
            <person name="Coyne R.S."/>
            <person name="Wu M."/>
            <person name="Wu D."/>
            <person name="Thiagarajan M."/>
            <person name="Wortman J.R."/>
            <person name="Badger J.H."/>
            <person name="Ren Q."/>
            <person name="Amedeo P."/>
            <person name="Jones K.M."/>
            <person name="Tallon L.J."/>
            <person name="Delcher A.L."/>
            <person name="Salzberg S.L."/>
            <person name="Silva J.C."/>
            <person name="Haas B.J."/>
            <person name="Majoros W.H."/>
            <person name="Farzad M."/>
            <person name="Carlton J.M."/>
            <person name="Smith R.K. Jr."/>
            <person name="Garg J."/>
            <person name="Pearlman R.E."/>
            <person name="Karrer K.M."/>
            <person name="Sun L."/>
            <person name="Manning G."/>
            <person name="Elde N.C."/>
            <person name="Turkewitz A.P."/>
            <person name="Asai D.J."/>
            <person name="Wilkes D.E."/>
            <person name="Wang Y."/>
            <person name="Cai H."/>
            <person name="Collins K."/>
            <person name="Stewart B.A."/>
            <person name="Lee S.R."/>
            <person name="Wilamowska K."/>
            <person name="Weinberg Z."/>
            <person name="Ruzzo W.L."/>
            <person name="Wloga D."/>
            <person name="Gaertig J."/>
            <person name="Frankel J."/>
            <person name="Tsao C.-C."/>
            <person name="Gorovsky M.A."/>
            <person name="Keeling P.J."/>
            <person name="Waller R.F."/>
            <person name="Patron N.J."/>
            <person name="Cherry J.M."/>
            <person name="Stover N.A."/>
            <person name="Krieger C.J."/>
            <person name="del Toro C."/>
            <person name="Ryder H.F."/>
            <person name="Williamson S.C."/>
            <person name="Barbeau R.A."/>
            <person name="Hamilton E.P."/>
            <person name="Orias E."/>
        </authorList>
    </citation>
    <scope>NUCLEOTIDE SEQUENCE [LARGE SCALE GENOMIC DNA]</scope>
    <source>
        <strain evidence="12">SB210</strain>
    </source>
</reference>
<comment type="similarity">
    <text evidence="8">Belongs to the DHHC palmitoyltransferase family.</text>
</comment>
<dbReference type="eggNOG" id="KOG0509">
    <property type="taxonomic scope" value="Eukaryota"/>
</dbReference>
<keyword evidence="12" id="KW-1185">Reference proteome</keyword>
<feature type="domain" description="Palmitoyltransferase DHHC" evidence="10">
    <location>
        <begin position="472"/>
        <end position="611"/>
    </location>
</feature>
<feature type="transmembrane region" description="Helical" evidence="8">
    <location>
        <begin position="339"/>
        <end position="362"/>
    </location>
</feature>
<dbReference type="Pfam" id="PF12796">
    <property type="entry name" value="Ank_2"/>
    <property type="match status" value="1"/>
</dbReference>
<keyword evidence="8" id="KW-0808">Transferase</keyword>
<dbReference type="PROSITE" id="PS50216">
    <property type="entry name" value="DHHC"/>
    <property type="match status" value="1"/>
</dbReference>
<dbReference type="InterPro" id="IPR036770">
    <property type="entry name" value="Ankyrin_rpt-contain_sf"/>
</dbReference>
<dbReference type="RefSeq" id="XP_001015118.2">
    <property type="nucleotide sequence ID" value="XM_001015118.2"/>
</dbReference>
<dbReference type="GeneID" id="7844244"/>
<dbReference type="SMART" id="SM00248">
    <property type="entry name" value="ANK"/>
    <property type="match status" value="4"/>
</dbReference>
<feature type="transmembrane region" description="Helical" evidence="8">
    <location>
        <begin position="571"/>
        <end position="594"/>
    </location>
</feature>
<dbReference type="STRING" id="312017.Q23E80"/>
<evidence type="ECO:0000256" key="8">
    <source>
        <dbReference type="RuleBase" id="RU079119"/>
    </source>
</evidence>
<name>Q23E80_TETTS</name>
<evidence type="ECO:0000256" key="4">
    <source>
        <dbReference type="ARBA" id="ARBA00022989"/>
    </source>
</evidence>
<evidence type="ECO:0000256" key="3">
    <source>
        <dbReference type="ARBA" id="ARBA00022737"/>
    </source>
</evidence>
<comment type="domain">
    <text evidence="8">The DHHC domain is required for palmitoyltransferase activity.</text>
</comment>
<feature type="compositionally biased region" description="Polar residues" evidence="9">
    <location>
        <begin position="620"/>
        <end position="635"/>
    </location>
</feature>
<dbReference type="InterPro" id="IPR001594">
    <property type="entry name" value="Palmitoyltrfase_DHHC"/>
</dbReference>
<dbReference type="Gene3D" id="1.25.40.20">
    <property type="entry name" value="Ankyrin repeat-containing domain"/>
    <property type="match status" value="2"/>
</dbReference>
<dbReference type="GO" id="GO:0019706">
    <property type="term" value="F:protein-cysteine S-palmitoyltransferase activity"/>
    <property type="evidence" value="ECO:0007669"/>
    <property type="project" value="UniProtKB-EC"/>
</dbReference>
<comment type="catalytic activity">
    <reaction evidence="8">
        <text>L-cysteinyl-[protein] + hexadecanoyl-CoA = S-hexadecanoyl-L-cysteinyl-[protein] + CoA</text>
        <dbReference type="Rhea" id="RHEA:36683"/>
        <dbReference type="Rhea" id="RHEA-COMP:10131"/>
        <dbReference type="Rhea" id="RHEA-COMP:11032"/>
        <dbReference type="ChEBI" id="CHEBI:29950"/>
        <dbReference type="ChEBI" id="CHEBI:57287"/>
        <dbReference type="ChEBI" id="CHEBI:57379"/>
        <dbReference type="ChEBI" id="CHEBI:74151"/>
        <dbReference type="EC" id="2.3.1.225"/>
    </reaction>
</comment>
<evidence type="ECO:0000256" key="9">
    <source>
        <dbReference type="SAM" id="MobiDB-lite"/>
    </source>
</evidence>
<dbReference type="GO" id="GO:0016020">
    <property type="term" value="C:membrane"/>
    <property type="evidence" value="ECO:0007669"/>
    <property type="project" value="UniProtKB-SubCell"/>
</dbReference>
<proteinExistence type="inferred from homology"/>
<feature type="region of interest" description="Disordered" evidence="9">
    <location>
        <begin position="620"/>
        <end position="639"/>
    </location>
</feature>
<feature type="transmembrane region" description="Helical" evidence="8">
    <location>
        <begin position="314"/>
        <end position="333"/>
    </location>
</feature>